<evidence type="ECO:0000256" key="2">
    <source>
        <dbReference type="HAMAP-Rule" id="MF_00048"/>
    </source>
</evidence>
<comment type="caution">
    <text evidence="3">The sequence shown here is derived from an EMBL/GenBank/DDBJ whole genome shotgun (WGS) entry which is preliminary data.</text>
</comment>
<reference evidence="3 4" key="1">
    <citation type="submission" date="2020-08" db="EMBL/GenBank/DDBJ databases">
        <title>Genome public.</title>
        <authorList>
            <person name="Liu C."/>
            <person name="Sun Q."/>
        </authorList>
    </citation>
    <scope>NUCLEOTIDE SEQUENCE [LARGE SCALE GENOMIC DNA]</scope>
    <source>
        <strain evidence="3 4">NSJ-9</strain>
    </source>
</reference>
<dbReference type="Proteomes" id="UP000643810">
    <property type="component" value="Unassembled WGS sequence"/>
</dbReference>
<dbReference type="Gene3D" id="3.40.1350.10">
    <property type="match status" value="1"/>
</dbReference>
<keyword evidence="4" id="KW-1185">Reference proteome</keyword>
<organism evidence="3 4">
    <name type="scientific">Roseburia lenta</name>
    <dbReference type="NCBI Taxonomy" id="2763061"/>
    <lineage>
        <taxon>Bacteria</taxon>
        <taxon>Bacillati</taxon>
        <taxon>Bacillota</taxon>
        <taxon>Clostridia</taxon>
        <taxon>Lachnospirales</taxon>
        <taxon>Lachnospiraceae</taxon>
        <taxon>Roseburia</taxon>
    </lineage>
</organism>
<dbReference type="PANTHER" id="PTHR34039">
    <property type="entry name" value="UPF0102 PROTEIN YRAN"/>
    <property type="match status" value="1"/>
</dbReference>
<protein>
    <recommendedName>
        <fullName evidence="2">UPF0102 protein H8R94_00280</fullName>
    </recommendedName>
</protein>
<dbReference type="InterPro" id="IPR003509">
    <property type="entry name" value="UPF0102_YraN-like"/>
</dbReference>
<evidence type="ECO:0000313" key="3">
    <source>
        <dbReference type="EMBL" id="MBC5685057.1"/>
    </source>
</evidence>
<evidence type="ECO:0000313" key="4">
    <source>
        <dbReference type="Proteomes" id="UP000643810"/>
    </source>
</evidence>
<dbReference type="EMBL" id="JACOPG010000001">
    <property type="protein sequence ID" value="MBC5685057.1"/>
    <property type="molecule type" value="Genomic_DNA"/>
</dbReference>
<sequence length="113" mass="13154">MGSRYEKEAADYLRRQGYEILVMNYRNRKGEIDIVARDGVYLCFVEVKYRKDAAAGDPLEAVGWRKQTVICRVADHFLLTHRQWADLQIRFDVVAILKDEITLLTNAFPYIGL</sequence>
<dbReference type="HAMAP" id="MF_00048">
    <property type="entry name" value="UPF0102"/>
    <property type="match status" value="1"/>
</dbReference>
<proteinExistence type="inferred from homology"/>
<dbReference type="NCBIfam" id="NF009150">
    <property type="entry name" value="PRK12497.1-3"/>
    <property type="match status" value="1"/>
</dbReference>
<gene>
    <name evidence="3" type="ORF">H8R94_00280</name>
</gene>
<dbReference type="RefSeq" id="WP_186853565.1">
    <property type="nucleotide sequence ID" value="NZ_JACOPG010000001.1"/>
</dbReference>
<dbReference type="InterPro" id="IPR011335">
    <property type="entry name" value="Restrct_endonuc-II-like"/>
</dbReference>
<dbReference type="PANTHER" id="PTHR34039:SF1">
    <property type="entry name" value="UPF0102 PROTEIN YRAN"/>
    <property type="match status" value="1"/>
</dbReference>
<dbReference type="NCBIfam" id="TIGR00252">
    <property type="entry name" value="YraN family protein"/>
    <property type="match status" value="1"/>
</dbReference>
<accession>A0ABR7GC95</accession>
<dbReference type="InterPro" id="IPR011856">
    <property type="entry name" value="tRNA_endonuc-like_dom_sf"/>
</dbReference>
<dbReference type="Pfam" id="PF02021">
    <property type="entry name" value="UPF0102"/>
    <property type="match status" value="1"/>
</dbReference>
<evidence type="ECO:0000256" key="1">
    <source>
        <dbReference type="ARBA" id="ARBA00006738"/>
    </source>
</evidence>
<dbReference type="CDD" id="cd20736">
    <property type="entry name" value="PoNe_Nuclease"/>
    <property type="match status" value="1"/>
</dbReference>
<dbReference type="SUPFAM" id="SSF52980">
    <property type="entry name" value="Restriction endonuclease-like"/>
    <property type="match status" value="1"/>
</dbReference>
<name>A0ABR7GC95_9FIRM</name>
<comment type="similarity">
    <text evidence="1 2">Belongs to the UPF0102 family.</text>
</comment>